<sequence>MRGRVDFHRFEEEPMHRNPSFYCQACRMQVQLVHHGEHKYQQQDGASKDYVFGHCARCNRVGLVEYEHEADGAAAEPRQLWPSVLRPIDFELPPRVMEAYQETLRCEAAGAWMATAVMARRTLEVVVREFAPDHERFLDGLRALYTKGLISEELCRWGEELRFLGDVGVLPTDPKASHQDAKEALEFLGALLETLYHLREKFRRMQARRQRGRLGADAPERPS</sequence>
<evidence type="ECO:0000313" key="3">
    <source>
        <dbReference type="Proteomes" id="UP000309215"/>
    </source>
</evidence>
<keyword evidence="3" id="KW-1185">Reference proteome</keyword>
<dbReference type="EMBL" id="SSMQ01000004">
    <property type="protein sequence ID" value="TKD12178.1"/>
    <property type="molecule type" value="Genomic_DNA"/>
</dbReference>
<gene>
    <name evidence="2" type="ORF">E8A74_06115</name>
</gene>
<proteinExistence type="predicted"/>
<dbReference type="OrthoDB" id="1417974at2"/>
<protein>
    <submittedName>
        <fullName evidence="2">DUF4145 domain-containing protein</fullName>
    </submittedName>
</protein>
<dbReference type="AlphaFoldDB" id="A0A4U1JJN0"/>
<reference evidence="2 3" key="1">
    <citation type="submission" date="2019-04" db="EMBL/GenBank/DDBJ databases">
        <authorList>
            <person name="Li Y."/>
            <person name="Wang J."/>
        </authorList>
    </citation>
    <scope>NUCLEOTIDE SEQUENCE [LARGE SCALE GENOMIC DNA]</scope>
    <source>
        <strain evidence="2 3">DSM 14668</strain>
    </source>
</reference>
<comment type="caution">
    <text evidence="2">The sequence shown here is derived from an EMBL/GenBank/DDBJ whole genome shotgun (WGS) entry which is preliminary data.</text>
</comment>
<dbReference type="Proteomes" id="UP000309215">
    <property type="component" value="Unassembled WGS sequence"/>
</dbReference>
<dbReference type="Pfam" id="PF13643">
    <property type="entry name" value="DUF4145"/>
    <property type="match status" value="1"/>
</dbReference>
<evidence type="ECO:0000313" key="2">
    <source>
        <dbReference type="EMBL" id="TKD12178.1"/>
    </source>
</evidence>
<accession>A0A4U1JJN0</accession>
<organism evidence="2 3">
    <name type="scientific">Polyangium fumosum</name>
    <dbReference type="NCBI Taxonomy" id="889272"/>
    <lineage>
        <taxon>Bacteria</taxon>
        <taxon>Pseudomonadati</taxon>
        <taxon>Myxococcota</taxon>
        <taxon>Polyangia</taxon>
        <taxon>Polyangiales</taxon>
        <taxon>Polyangiaceae</taxon>
        <taxon>Polyangium</taxon>
    </lineage>
</organism>
<dbReference type="InterPro" id="IPR025285">
    <property type="entry name" value="DUF4145"/>
</dbReference>
<evidence type="ECO:0000259" key="1">
    <source>
        <dbReference type="Pfam" id="PF13643"/>
    </source>
</evidence>
<name>A0A4U1JJN0_9BACT</name>
<feature type="domain" description="DUF4145" evidence="1">
    <location>
        <begin position="113"/>
        <end position="188"/>
    </location>
</feature>